<gene>
    <name evidence="1" type="ORF">MLD38_029679</name>
</gene>
<sequence length="189" mass="21237">MKFRGDGSSSPTRLPCDARLPRGSRPRGYHRGGVTFVSSCIALTFDATHFVRKTRKDKEAGEPLWGKRTRSNYSEAGAAVTDQKSRPSYGSMVSFEAAKLDPEGSLLGFLDHVSMSLPRWSCYSMLLGRLRRNFKHVMLIDVKNWVVLSDPFVEVQDKNSETVVIWGETNSEDRKRHGRRKKDGVSDAA</sequence>
<evidence type="ECO:0000313" key="2">
    <source>
        <dbReference type="Proteomes" id="UP001057402"/>
    </source>
</evidence>
<dbReference type="EMBL" id="CM042887">
    <property type="protein sequence ID" value="KAI4331493.1"/>
    <property type="molecule type" value="Genomic_DNA"/>
</dbReference>
<reference evidence="2" key="1">
    <citation type="journal article" date="2023" name="Front. Plant Sci.">
        <title>Chromosomal-level genome assembly of Melastoma candidum provides insights into trichome evolution.</title>
        <authorList>
            <person name="Zhong Y."/>
            <person name="Wu W."/>
            <person name="Sun C."/>
            <person name="Zou P."/>
            <person name="Liu Y."/>
            <person name="Dai S."/>
            <person name="Zhou R."/>
        </authorList>
    </citation>
    <scope>NUCLEOTIDE SEQUENCE [LARGE SCALE GENOMIC DNA]</scope>
</reference>
<evidence type="ECO:0000313" key="1">
    <source>
        <dbReference type="EMBL" id="KAI4331493.1"/>
    </source>
</evidence>
<comment type="caution">
    <text evidence="1">The sequence shown here is derived from an EMBL/GenBank/DDBJ whole genome shotgun (WGS) entry which is preliminary data.</text>
</comment>
<organism evidence="1 2">
    <name type="scientific">Melastoma candidum</name>
    <dbReference type="NCBI Taxonomy" id="119954"/>
    <lineage>
        <taxon>Eukaryota</taxon>
        <taxon>Viridiplantae</taxon>
        <taxon>Streptophyta</taxon>
        <taxon>Embryophyta</taxon>
        <taxon>Tracheophyta</taxon>
        <taxon>Spermatophyta</taxon>
        <taxon>Magnoliopsida</taxon>
        <taxon>eudicotyledons</taxon>
        <taxon>Gunneridae</taxon>
        <taxon>Pentapetalae</taxon>
        <taxon>rosids</taxon>
        <taxon>malvids</taxon>
        <taxon>Myrtales</taxon>
        <taxon>Melastomataceae</taxon>
        <taxon>Melastomatoideae</taxon>
        <taxon>Melastomateae</taxon>
        <taxon>Melastoma</taxon>
    </lineage>
</organism>
<keyword evidence="2" id="KW-1185">Reference proteome</keyword>
<name>A0ACB9N4V4_9MYRT</name>
<accession>A0ACB9N4V4</accession>
<proteinExistence type="predicted"/>
<dbReference type="Proteomes" id="UP001057402">
    <property type="component" value="Chromosome 8"/>
</dbReference>
<protein>
    <submittedName>
        <fullName evidence="1">Uncharacterized protein</fullName>
    </submittedName>
</protein>